<evidence type="ECO:0000313" key="5">
    <source>
        <dbReference type="Proteomes" id="UP000033457"/>
    </source>
</evidence>
<reference evidence="3 5" key="1">
    <citation type="journal article" date="2015" name="Genome Announc.">
        <title>Complete Genome Sequence of Corynebacterium kutscheri DSM 20755, a Corynebacterial Type Strain with Remarkably Low G+C Content of Chromosomal DNA.</title>
        <authorList>
            <person name="Ruckert C."/>
            <person name="Albersmeier A."/>
            <person name="Winkler A."/>
            <person name="Tauch A."/>
        </authorList>
    </citation>
    <scope>NUCLEOTIDE SEQUENCE [LARGE SCALE GENOMIC DNA]</scope>
    <source>
        <strain evidence="3 5">DSM 20755</strain>
    </source>
</reference>
<dbReference type="KEGG" id="cku:UL82_05415"/>
<evidence type="ECO:0000256" key="1">
    <source>
        <dbReference type="SAM" id="SignalP"/>
    </source>
</evidence>
<dbReference type="Proteomes" id="UP000033457">
    <property type="component" value="Chromosome"/>
</dbReference>
<name>A0A0F6R1V2_9CORY</name>
<dbReference type="EMBL" id="CP011312">
    <property type="protein sequence ID" value="AKE41258.1"/>
    <property type="molecule type" value="Genomic_DNA"/>
</dbReference>
<feature type="signal peptide" evidence="1">
    <location>
        <begin position="1"/>
        <end position="29"/>
    </location>
</feature>
<keyword evidence="1" id="KW-0732">Signal</keyword>
<dbReference type="STRING" id="35755.UL82_05415"/>
<protein>
    <submittedName>
        <fullName evidence="3">GDSL-like Lipase/Acylhydrolase family</fullName>
    </submittedName>
    <submittedName>
        <fullName evidence="4">Secreted protein</fullName>
    </submittedName>
</protein>
<dbReference type="InterPro" id="IPR036514">
    <property type="entry name" value="SGNH_hydro_sf"/>
</dbReference>
<dbReference type="InterPro" id="IPR013830">
    <property type="entry name" value="SGNH_hydro"/>
</dbReference>
<evidence type="ECO:0000313" key="4">
    <source>
        <dbReference type="EMBL" id="VEH08534.1"/>
    </source>
</evidence>
<proteinExistence type="predicted"/>
<dbReference type="HOGENOM" id="CLU_038449_2_1_11"/>
<accession>A0A0F6R1V2</accession>
<sequence>MTTFRRRLATVLCTLAATCTVATVPHASAAPNAFVAFGDSIMANPTVDGWFMSKVTAGSSGSSGSSDVDINRGCATDRNGLAKQAAARLGMAAWDYSCPGATAHSGGKVFATQINEAIADGALDASTRVVVIQIGINDTHAAYTKSIPADVLHNNYVSTMVPEIQRIRQAAPHAQIKMIGYPSITDNNYTVCLAQWGFNLHTIEALPMATHFENQAEAMQRDVAQRTGIQFVDVRAQSMGHGMCASDEQRWMGAFIDLGAARNMPVHLTDNGKAQVARIIAES</sequence>
<dbReference type="Proteomes" id="UP000271380">
    <property type="component" value="Chromosome"/>
</dbReference>
<evidence type="ECO:0000313" key="3">
    <source>
        <dbReference type="EMBL" id="AKE41258.1"/>
    </source>
</evidence>
<feature type="domain" description="SGNH hydrolase-type esterase" evidence="2">
    <location>
        <begin position="36"/>
        <end position="273"/>
    </location>
</feature>
<reference evidence="4 6" key="2">
    <citation type="submission" date="2018-12" db="EMBL/GenBank/DDBJ databases">
        <authorList>
            <consortium name="Pathogen Informatics"/>
        </authorList>
    </citation>
    <scope>NUCLEOTIDE SEQUENCE [LARGE SCALE GENOMIC DNA]</scope>
    <source>
        <strain evidence="4 6">NCTC949</strain>
    </source>
</reference>
<dbReference type="Pfam" id="PF13472">
    <property type="entry name" value="Lipase_GDSL_2"/>
    <property type="match status" value="1"/>
</dbReference>
<evidence type="ECO:0000313" key="6">
    <source>
        <dbReference type="Proteomes" id="UP000271380"/>
    </source>
</evidence>
<keyword evidence="3" id="KW-0378">Hydrolase</keyword>
<dbReference type="OrthoDB" id="4529562at2"/>
<dbReference type="SUPFAM" id="SSF52266">
    <property type="entry name" value="SGNH hydrolase"/>
    <property type="match status" value="1"/>
</dbReference>
<dbReference type="RefSeq" id="WP_046439447.1">
    <property type="nucleotide sequence ID" value="NZ_CP011312.1"/>
</dbReference>
<gene>
    <name evidence="4" type="ORF">NCTC949_01649</name>
    <name evidence="3" type="ORF">UL82_05415</name>
</gene>
<dbReference type="GO" id="GO:0016787">
    <property type="term" value="F:hydrolase activity"/>
    <property type="evidence" value="ECO:0007669"/>
    <property type="project" value="UniProtKB-KW"/>
</dbReference>
<feature type="chain" id="PRO_5043120099" evidence="1">
    <location>
        <begin position="30"/>
        <end position="283"/>
    </location>
</feature>
<evidence type="ECO:0000259" key="2">
    <source>
        <dbReference type="Pfam" id="PF13472"/>
    </source>
</evidence>
<organism evidence="3 5">
    <name type="scientific">Corynebacterium kutscheri</name>
    <dbReference type="NCBI Taxonomy" id="35755"/>
    <lineage>
        <taxon>Bacteria</taxon>
        <taxon>Bacillati</taxon>
        <taxon>Actinomycetota</taxon>
        <taxon>Actinomycetes</taxon>
        <taxon>Mycobacteriales</taxon>
        <taxon>Corynebacteriaceae</taxon>
        <taxon>Corynebacterium</taxon>
    </lineage>
</organism>
<dbReference type="EMBL" id="LR134377">
    <property type="protein sequence ID" value="VEH08534.1"/>
    <property type="molecule type" value="Genomic_DNA"/>
</dbReference>
<dbReference type="AlphaFoldDB" id="A0A0F6R1V2"/>
<keyword evidence="5" id="KW-1185">Reference proteome</keyword>
<dbReference type="Gene3D" id="3.40.50.1110">
    <property type="entry name" value="SGNH hydrolase"/>
    <property type="match status" value="1"/>
</dbReference>